<feature type="region of interest" description="Disordered" evidence="1">
    <location>
        <begin position="233"/>
        <end position="254"/>
    </location>
</feature>
<dbReference type="eggNOG" id="KOG1609">
    <property type="taxonomic scope" value="Eukaryota"/>
</dbReference>
<keyword evidence="4" id="KW-1185">Reference proteome</keyword>
<feature type="compositionally biased region" description="Acidic residues" evidence="1">
    <location>
        <begin position="237"/>
        <end position="249"/>
    </location>
</feature>
<proteinExistence type="predicted"/>
<feature type="region of interest" description="Disordered" evidence="1">
    <location>
        <begin position="128"/>
        <end position="148"/>
    </location>
</feature>
<keyword evidence="2" id="KW-0472">Membrane</keyword>
<organism evidence="3 4">
    <name type="scientific">Tetrahymena thermophila (strain SB210)</name>
    <dbReference type="NCBI Taxonomy" id="312017"/>
    <lineage>
        <taxon>Eukaryota</taxon>
        <taxon>Sar</taxon>
        <taxon>Alveolata</taxon>
        <taxon>Ciliophora</taxon>
        <taxon>Intramacronucleata</taxon>
        <taxon>Oligohymenophorea</taxon>
        <taxon>Hymenostomatida</taxon>
        <taxon>Tetrahymenina</taxon>
        <taxon>Tetrahymenidae</taxon>
        <taxon>Tetrahymena</taxon>
    </lineage>
</organism>
<feature type="transmembrane region" description="Helical" evidence="2">
    <location>
        <begin position="74"/>
        <end position="94"/>
    </location>
</feature>
<keyword evidence="2 3" id="KW-0812">Transmembrane</keyword>
<evidence type="ECO:0000313" key="4">
    <source>
        <dbReference type="Proteomes" id="UP000009168"/>
    </source>
</evidence>
<evidence type="ECO:0000256" key="1">
    <source>
        <dbReference type="SAM" id="MobiDB-lite"/>
    </source>
</evidence>
<keyword evidence="2" id="KW-1133">Transmembrane helix</keyword>
<dbReference type="EMBL" id="GG662639">
    <property type="protein sequence ID" value="EAR99362.3"/>
    <property type="molecule type" value="Genomic_DNA"/>
</dbReference>
<feature type="region of interest" description="Disordered" evidence="1">
    <location>
        <begin position="175"/>
        <end position="197"/>
    </location>
</feature>
<feature type="compositionally biased region" description="Low complexity" evidence="1">
    <location>
        <begin position="183"/>
        <end position="194"/>
    </location>
</feature>
<feature type="compositionally biased region" description="Polar residues" evidence="1">
    <location>
        <begin position="138"/>
        <end position="148"/>
    </location>
</feature>
<dbReference type="GeneID" id="7829285"/>
<reference evidence="4" key="1">
    <citation type="journal article" date="2006" name="PLoS Biol.">
        <title>Macronuclear genome sequence of the ciliate Tetrahymena thermophila, a model eukaryote.</title>
        <authorList>
            <person name="Eisen J.A."/>
            <person name="Coyne R.S."/>
            <person name="Wu M."/>
            <person name="Wu D."/>
            <person name="Thiagarajan M."/>
            <person name="Wortman J.R."/>
            <person name="Badger J.H."/>
            <person name="Ren Q."/>
            <person name="Amedeo P."/>
            <person name="Jones K.M."/>
            <person name="Tallon L.J."/>
            <person name="Delcher A.L."/>
            <person name="Salzberg S.L."/>
            <person name="Silva J.C."/>
            <person name="Haas B.J."/>
            <person name="Majoros W.H."/>
            <person name="Farzad M."/>
            <person name="Carlton J.M."/>
            <person name="Smith R.K. Jr."/>
            <person name="Garg J."/>
            <person name="Pearlman R.E."/>
            <person name="Karrer K.M."/>
            <person name="Sun L."/>
            <person name="Manning G."/>
            <person name="Elde N.C."/>
            <person name="Turkewitz A.P."/>
            <person name="Asai D.J."/>
            <person name="Wilkes D.E."/>
            <person name="Wang Y."/>
            <person name="Cai H."/>
            <person name="Collins K."/>
            <person name="Stewart B.A."/>
            <person name="Lee S.R."/>
            <person name="Wilamowska K."/>
            <person name="Weinberg Z."/>
            <person name="Ruzzo W.L."/>
            <person name="Wloga D."/>
            <person name="Gaertig J."/>
            <person name="Frankel J."/>
            <person name="Tsao C.-C."/>
            <person name="Gorovsky M.A."/>
            <person name="Keeling P.J."/>
            <person name="Waller R.F."/>
            <person name="Patron N.J."/>
            <person name="Cherry J.M."/>
            <person name="Stover N.A."/>
            <person name="Krieger C.J."/>
            <person name="del Toro C."/>
            <person name="Ryder H.F."/>
            <person name="Williamson S.C."/>
            <person name="Barbeau R.A."/>
            <person name="Hamilton E.P."/>
            <person name="Orias E."/>
        </authorList>
    </citation>
    <scope>NUCLEOTIDE SEQUENCE [LARGE SCALE GENOMIC DNA]</scope>
    <source>
        <strain evidence="4">SB210</strain>
    </source>
</reference>
<sequence length="438" mass="51330">MICFLLLNVSSVMKNMKWKLKSLQNLCLQKLAKILSAFSQCLFFGQWFLCQETLLQLLSFYIFKLYSYENSQWGYILMAVAILILFEVALVLLVKHQTQEIFFGLYIKSWQILSIGQAADQIQDDNNNQQLNKDLDKSNQTGGQAFNNNISRNQHQIRILQSRSVLSNQNQDVYQQNGHKLPSRQSQSRNTNQQEIPKAQNYSIGVNNEMHYSNSYQQSLQKKSMTISQMKAHLGLDDDEDNKDEDEEEKKENRIEKEIFDKKVNENDEKILNFIKNNKDLYNHIIQSYVKMDNQFILKNNEVSKEIIVEVPLESYKNTQNSLNNGANPKQSADQFINLQNIQQEKILLYDNSYQYRDISNKISQNNNVNLRSQSAFQQQKQLNQNIFLSKSHHLIDIFQQEKISDQQLDNKNIIVDKNLFNSDRQQNEINSNTQIKL</sequence>
<dbReference type="InParanoid" id="I7MKJ0"/>
<dbReference type="RefSeq" id="XP_001019607.3">
    <property type="nucleotide sequence ID" value="XM_001019607.3"/>
</dbReference>
<gene>
    <name evidence="3" type="ORF">TTHERM_00131300</name>
</gene>
<name>I7MKJ0_TETTS</name>
<protein>
    <submittedName>
        <fullName evidence="3">Transmembrane protein, putative</fullName>
    </submittedName>
</protein>
<dbReference type="AlphaFoldDB" id="I7MKJ0"/>
<dbReference type="Proteomes" id="UP000009168">
    <property type="component" value="Unassembled WGS sequence"/>
</dbReference>
<evidence type="ECO:0000256" key="2">
    <source>
        <dbReference type="SAM" id="Phobius"/>
    </source>
</evidence>
<accession>I7MKJ0</accession>
<dbReference type="KEGG" id="tet:TTHERM_00131300"/>
<evidence type="ECO:0000313" key="3">
    <source>
        <dbReference type="EMBL" id="EAR99362.3"/>
    </source>
</evidence>